<feature type="compositionally biased region" description="Polar residues" evidence="2">
    <location>
        <begin position="528"/>
        <end position="547"/>
    </location>
</feature>
<proteinExistence type="predicted"/>
<evidence type="ECO:0000313" key="6">
    <source>
        <dbReference type="Proteomes" id="UP001177023"/>
    </source>
</evidence>
<organism evidence="5 6">
    <name type="scientific">Mesorhabditis spiculigera</name>
    <dbReference type="NCBI Taxonomy" id="96644"/>
    <lineage>
        <taxon>Eukaryota</taxon>
        <taxon>Metazoa</taxon>
        <taxon>Ecdysozoa</taxon>
        <taxon>Nematoda</taxon>
        <taxon>Chromadorea</taxon>
        <taxon>Rhabditida</taxon>
        <taxon>Rhabditina</taxon>
        <taxon>Rhabditomorpha</taxon>
        <taxon>Rhabditoidea</taxon>
        <taxon>Rhabditidae</taxon>
        <taxon>Mesorhabditinae</taxon>
        <taxon>Mesorhabditis</taxon>
    </lineage>
</organism>
<evidence type="ECO:0000256" key="1">
    <source>
        <dbReference type="ARBA" id="ARBA00004141"/>
    </source>
</evidence>
<evidence type="ECO:0000259" key="4">
    <source>
        <dbReference type="PROSITE" id="PS50850"/>
    </source>
</evidence>
<sequence length="547" mass="59816">MSSTVRPISAQGSPKNDDQNARATIPADVPEIKRRFELGGKTRYAIMVMGVIYLSILQSTVIAYNATFVAMMDITSSPYYYENITDHEISQIQWDSSELPIADRRFQYSALEKALTFAGAFGGALVGTQPVGGLIGKYGEHKVMMIIGMLATLCVVLVPICITTSFWLFVAVRFISGIALSNLFPIAGIIVNTWAPVTEKGLFVAVLSGHVELSPLFTMPMSGIVATGVSWPAVFYMHGLLCAIGTVVWILFYRNDPKTHRFVGRAELKIISEGKQAKVEGQRVEVPVVRIIRSIVIWAVWIAVIGNFFVAQFSITYAPMYLAYVLNYTALEAGLITMIPLGLLLVLKFATGMVSDRLKSISEVGKLRLFSSLSLLGSGCFFILVSFFPPGYHVGDVILIVIPVALLGFQSGGYPKCVVMVSRQHSAWVMGTVQMLAVSSLVVGSFVVPAMTTEDTFEQWRNVFTLYAALMVLCNTIFVCFARADPCKWTFDAAIGQDQVKAEEAVERAVRKMSTAPNCPVDAPPPASTTQTPVQRRTSHSDSVYSV</sequence>
<feature type="transmembrane region" description="Helical" evidence="3">
    <location>
        <begin position="44"/>
        <end position="64"/>
    </location>
</feature>
<dbReference type="InterPro" id="IPR011701">
    <property type="entry name" value="MFS"/>
</dbReference>
<evidence type="ECO:0000256" key="2">
    <source>
        <dbReference type="SAM" id="MobiDB-lite"/>
    </source>
</evidence>
<feature type="region of interest" description="Disordered" evidence="2">
    <location>
        <begin position="1"/>
        <end position="26"/>
    </location>
</feature>
<dbReference type="Gene3D" id="1.20.1250.20">
    <property type="entry name" value="MFS general substrate transporter like domains"/>
    <property type="match status" value="2"/>
</dbReference>
<dbReference type="InterPro" id="IPR036259">
    <property type="entry name" value="MFS_trans_sf"/>
</dbReference>
<dbReference type="SUPFAM" id="SSF103473">
    <property type="entry name" value="MFS general substrate transporter"/>
    <property type="match status" value="1"/>
</dbReference>
<feature type="transmembrane region" description="Helical" evidence="3">
    <location>
        <begin position="394"/>
        <end position="415"/>
    </location>
</feature>
<feature type="compositionally biased region" description="Polar residues" evidence="2">
    <location>
        <begin position="1"/>
        <end position="14"/>
    </location>
</feature>
<reference evidence="5" key="1">
    <citation type="submission" date="2023-06" db="EMBL/GenBank/DDBJ databases">
        <authorList>
            <person name="Delattre M."/>
        </authorList>
    </citation>
    <scope>NUCLEOTIDE SEQUENCE</scope>
    <source>
        <strain evidence="5">AF72</strain>
    </source>
</reference>
<keyword evidence="3" id="KW-0472">Membrane</keyword>
<protein>
    <recommendedName>
        <fullName evidence="4">Major facilitator superfamily (MFS) profile domain-containing protein</fullName>
    </recommendedName>
</protein>
<feature type="domain" description="Major facilitator superfamily (MFS) profile" evidence="4">
    <location>
        <begin position="59"/>
        <end position="486"/>
    </location>
</feature>
<feature type="transmembrane region" description="Helical" evidence="3">
    <location>
        <begin position="143"/>
        <end position="168"/>
    </location>
</feature>
<accession>A0AA36G1B0</accession>
<feature type="transmembrane region" description="Helical" evidence="3">
    <location>
        <begin position="295"/>
        <end position="315"/>
    </location>
</feature>
<feature type="transmembrane region" description="Helical" evidence="3">
    <location>
        <begin position="114"/>
        <end position="136"/>
    </location>
</feature>
<dbReference type="InterPro" id="IPR020846">
    <property type="entry name" value="MFS_dom"/>
</dbReference>
<evidence type="ECO:0000256" key="3">
    <source>
        <dbReference type="SAM" id="Phobius"/>
    </source>
</evidence>
<comment type="caution">
    <text evidence="5">The sequence shown here is derived from an EMBL/GenBank/DDBJ whole genome shotgun (WGS) entry which is preliminary data.</text>
</comment>
<feature type="transmembrane region" description="Helical" evidence="3">
    <location>
        <begin position="174"/>
        <end position="195"/>
    </location>
</feature>
<keyword evidence="3" id="KW-1133">Transmembrane helix</keyword>
<feature type="transmembrane region" description="Helical" evidence="3">
    <location>
        <begin position="233"/>
        <end position="252"/>
    </location>
</feature>
<feature type="transmembrane region" description="Helical" evidence="3">
    <location>
        <begin position="463"/>
        <end position="482"/>
    </location>
</feature>
<keyword evidence="6" id="KW-1185">Reference proteome</keyword>
<dbReference type="AlphaFoldDB" id="A0AA36G1B0"/>
<keyword evidence="3" id="KW-0812">Transmembrane</keyword>
<feature type="transmembrane region" description="Helical" evidence="3">
    <location>
        <begin position="367"/>
        <end position="388"/>
    </location>
</feature>
<dbReference type="PROSITE" id="PS50850">
    <property type="entry name" value="MFS"/>
    <property type="match status" value="1"/>
</dbReference>
<dbReference type="PANTHER" id="PTHR45757:SF18">
    <property type="entry name" value="MAJOR FACILITATOR SUPERFAMILY (MFS) PROFILE DOMAIN-CONTAINING PROTEIN"/>
    <property type="match status" value="1"/>
</dbReference>
<evidence type="ECO:0000313" key="5">
    <source>
        <dbReference type="EMBL" id="CAJ0569562.1"/>
    </source>
</evidence>
<feature type="non-terminal residue" evidence="5">
    <location>
        <position position="547"/>
    </location>
</feature>
<name>A0AA36G1B0_9BILA</name>
<gene>
    <name evidence="5" type="ORF">MSPICULIGERA_LOCUS8038</name>
</gene>
<dbReference type="GO" id="GO:0022857">
    <property type="term" value="F:transmembrane transporter activity"/>
    <property type="evidence" value="ECO:0007669"/>
    <property type="project" value="InterPro"/>
</dbReference>
<dbReference type="GO" id="GO:0016020">
    <property type="term" value="C:membrane"/>
    <property type="evidence" value="ECO:0007669"/>
    <property type="project" value="UniProtKB-SubCell"/>
</dbReference>
<comment type="subcellular location">
    <subcellularLocation>
        <location evidence="1">Membrane</location>
        <topology evidence="1">Multi-pass membrane protein</topology>
    </subcellularLocation>
</comment>
<feature type="transmembrane region" description="Helical" evidence="3">
    <location>
        <begin position="427"/>
        <end position="451"/>
    </location>
</feature>
<dbReference type="PANTHER" id="PTHR45757">
    <property type="entry name" value="PROTEIN CBG23364-RELATED"/>
    <property type="match status" value="1"/>
</dbReference>
<dbReference type="EMBL" id="CATQJA010002056">
    <property type="protein sequence ID" value="CAJ0569562.1"/>
    <property type="molecule type" value="Genomic_DNA"/>
</dbReference>
<dbReference type="Proteomes" id="UP001177023">
    <property type="component" value="Unassembled WGS sequence"/>
</dbReference>
<feature type="region of interest" description="Disordered" evidence="2">
    <location>
        <begin position="514"/>
        <end position="547"/>
    </location>
</feature>
<feature type="transmembrane region" description="Helical" evidence="3">
    <location>
        <begin position="321"/>
        <end position="347"/>
    </location>
</feature>
<dbReference type="Pfam" id="PF07690">
    <property type="entry name" value="MFS_1"/>
    <property type="match status" value="1"/>
</dbReference>